<dbReference type="InterPro" id="IPR022143">
    <property type="entry name" value="DUF3675"/>
</dbReference>
<keyword evidence="5" id="KW-1133">Transmembrane helix</keyword>
<accession>A0AAV2FKA8</accession>
<dbReference type="SMART" id="SM00744">
    <property type="entry name" value="RINGv"/>
    <property type="match status" value="1"/>
</dbReference>
<dbReference type="InterPro" id="IPR033275">
    <property type="entry name" value="MARCH-like"/>
</dbReference>
<evidence type="ECO:0000256" key="2">
    <source>
        <dbReference type="ARBA" id="ARBA00022771"/>
    </source>
</evidence>
<dbReference type="GO" id="GO:0016567">
    <property type="term" value="P:protein ubiquitination"/>
    <property type="evidence" value="ECO:0007669"/>
    <property type="project" value="TreeGrafter"/>
</dbReference>
<dbReference type="Proteomes" id="UP001497516">
    <property type="component" value="Chromosome 7"/>
</dbReference>
<evidence type="ECO:0000256" key="5">
    <source>
        <dbReference type="SAM" id="Phobius"/>
    </source>
</evidence>
<keyword evidence="5" id="KW-0812">Transmembrane</keyword>
<dbReference type="SUPFAM" id="SSF57850">
    <property type="entry name" value="RING/U-box"/>
    <property type="match status" value="1"/>
</dbReference>
<dbReference type="PANTHER" id="PTHR23012">
    <property type="entry name" value="RING/FYVE/PHD ZINC FINGER DOMAIN-CONTAINING"/>
    <property type="match status" value="1"/>
</dbReference>
<name>A0AAV2FKA8_9ROSI</name>
<feature type="transmembrane region" description="Helical" evidence="5">
    <location>
        <begin position="147"/>
        <end position="168"/>
    </location>
</feature>
<dbReference type="InterPro" id="IPR011016">
    <property type="entry name" value="Znf_RING-CH"/>
</dbReference>
<dbReference type="GO" id="GO:0004842">
    <property type="term" value="F:ubiquitin-protein transferase activity"/>
    <property type="evidence" value="ECO:0007669"/>
    <property type="project" value="TreeGrafter"/>
</dbReference>
<dbReference type="CDD" id="cd16495">
    <property type="entry name" value="RING_CH-C4HC3_MARCH"/>
    <property type="match status" value="1"/>
</dbReference>
<evidence type="ECO:0000259" key="6">
    <source>
        <dbReference type="PROSITE" id="PS51292"/>
    </source>
</evidence>
<evidence type="ECO:0000313" key="8">
    <source>
        <dbReference type="Proteomes" id="UP001497516"/>
    </source>
</evidence>
<dbReference type="GO" id="GO:0008270">
    <property type="term" value="F:zinc ion binding"/>
    <property type="evidence" value="ECO:0007669"/>
    <property type="project" value="UniProtKB-KW"/>
</dbReference>
<dbReference type="PANTHER" id="PTHR23012:SF180">
    <property type="entry name" value="RING_FYVE_PHD ZINC FINGER SUPERFAMILY PROTEIN"/>
    <property type="match status" value="1"/>
</dbReference>
<feature type="transmembrane region" description="Helical" evidence="5">
    <location>
        <begin position="180"/>
        <end position="206"/>
    </location>
</feature>
<organism evidence="7 8">
    <name type="scientific">Linum trigynum</name>
    <dbReference type="NCBI Taxonomy" id="586398"/>
    <lineage>
        <taxon>Eukaryota</taxon>
        <taxon>Viridiplantae</taxon>
        <taxon>Streptophyta</taxon>
        <taxon>Embryophyta</taxon>
        <taxon>Tracheophyta</taxon>
        <taxon>Spermatophyta</taxon>
        <taxon>Magnoliopsida</taxon>
        <taxon>eudicotyledons</taxon>
        <taxon>Gunneridae</taxon>
        <taxon>Pentapetalae</taxon>
        <taxon>rosids</taxon>
        <taxon>fabids</taxon>
        <taxon>Malpighiales</taxon>
        <taxon>Linaceae</taxon>
        <taxon>Linum</taxon>
    </lineage>
</organism>
<keyword evidence="3" id="KW-0862">Zinc</keyword>
<keyword evidence="8" id="KW-1185">Reference proteome</keyword>
<dbReference type="GO" id="GO:0016020">
    <property type="term" value="C:membrane"/>
    <property type="evidence" value="ECO:0007669"/>
    <property type="project" value="TreeGrafter"/>
</dbReference>
<keyword evidence="1" id="KW-0479">Metal-binding</keyword>
<reference evidence="7 8" key="1">
    <citation type="submission" date="2024-04" db="EMBL/GenBank/DDBJ databases">
        <authorList>
            <person name="Fracassetti M."/>
        </authorList>
    </citation>
    <scope>NUCLEOTIDE SEQUENCE [LARGE SCALE GENOMIC DNA]</scope>
</reference>
<evidence type="ECO:0000313" key="7">
    <source>
        <dbReference type="EMBL" id="CAL1398700.1"/>
    </source>
</evidence>
<dbReference type="AlphaFoldDB" id="A0AAV2FKA8"/>
<protein>
    <recommendedName>
        <fullName evidence="6">RING-CH-type domain-containing protein</fullName>
    </recommendedName>
</protein>
<dbReference type="EMBL" id="OZ034820">
    <property type="protein sequence ID" value="CAL1398700.1"/>
    <property type="molecule type" value="Genomic_DNA"/>
</dbReference>
<dbReference type="InterPro" id="IPR013083">
    <property type="entry name" value="Znf_RING/FYVE/PHD"/>
</dbReference>
<dbReference type="Gene3D" id="3.30.40.10">
    <property type="entry name" value="Zinc/RING finger domain, C3HC4 (zinc finger)"/>
    <property type="match status" value="1"/>
</dbReference>
<feature type="region of interest" description="Disordered" evidence="4">
    <location>
        <begin position="9"/>
        <end position="29"/>
    </location>
</feature>
<keyword evidence="2" id="KW-0863">Zinc-finger</keyword>
<gene>
    <name evidence="7" type="ORF">LTRI10_LOCUS38918</name>
</gene>
<dbReference type="Pfam" id="PF12428">
    <property type="entry name" value="DUF3675"/>
    <property type="match status" value="1"/>
</dbReference>
<dbReference type="PROSITE" id="PS51292">
    <property type="entry name" value="ZF_RING_CH"/>
    <property type="match status" value="1"/>
</dbReference>
<dbReference type="Pfam" id="PF12906">
    <property type="entry name" value="RINGv"/>
    <property type="match status" value="1"/>
</dbReference>
<dbReference type="FunFam" id="3.30.40.10:FF:000318">
    <property type="entry name" value="E3 ubiquitin-protein ligase MARCH4"/>
    <property type="match status" value="1"/>
</dbReference>
<feature type="domain" description="RING-CH-type" evidence="6">
    <location>
        <begin position="28"/>
        <end position="90"/>
    </location>
</feature>
<keyword evidence="5" id="KW-0472">Membrane</keyword>
<proteinExistence type="predicted"/>
<evidence type="ECO:0000256" key="1">
    <source>
        <dbReference type="ARBA" id="ARBA00022723"/>
    </source>
</evidence>
<evidence type="ECO:0000256" key="3">
    <source>
        <dbReference type="ARBA" id="ARBA00022833"/>
    </source>
</evidence>
<sequence length="249" mass="27533">MGEAVVLWIPDEEEDDHHHHLPSGSGSSGGVSMAYCRICHETGFESFKSLEAPCSCSGTVKYAHRDCIQRWCDEKGNTTCEICLQNYEPGYTAAKVSSSKKDDELLEALTIRDSLEIGNEEGMVGQVGVRHVAAGEYSVCTTAADRIVGVCRSLVLTFTFLLLLRHSFETLVSGTEEDYPFTITTILILRASGIIIPMYIIVRTIASLQKSIRRRYQGCDDDDQIEDGRGFSDEEVVAAAEEEEQLHLV</sequence>
<evidence type="ECO:0000256" key="4">
    <source>
        <dbReference type="SAM" id="MobiDB-lite"/>
    </source>
</evidence>